<keyword evidence="5" id="KW-1185">Reference proteome</keyword>
<evidence type="ECO:0000313" key="4">
    <source>
        <dbReference type="EMBL" id="OMJ87018.1"/>
    </source>
</evidence>
<evidence type="ECO:0000256" key="2">
    <source>
        <dbReference type="ARBA" id="ARBA00022737"/>
    </source>
</evidence>
<dbReference type="InterPro" id="IPR015943">
    <property type="entry name" value="WD40/YVTN_repeat-like_dom_sf"/>
</dbReference>
<proteinExistence type="predicted"/>
<organism evidence="4 5">
    <name type="scientific">Stentor coeruleus</name>
    <dbReference type="NCBI Taxonomy" id="5963"/>
    <lineage>
        <taxon>Eukaryota</taxon>
        <taxon>Sar</taxon>
        <taxon>Alveolata</taxon>
        <taxon>Ciliophora</taxon>
        <taxon>Postciliodesmatophora</taxon>
        <taxon>Heterotrichea</taxon>
        <taxon>Heterotrichida</taxon>
        <taxon>Stentoridae</taxon>
        <taxon>Stentor</taxon>
    </lineage>
</organism>
<dbReference type="SUPFAM" id="SSF50978">
    <property type="entry name" value="WD40 repeat-like"/>
    <property type="match status" value="1"/>
</dbReference>
<evidence type="ECO:0000313" key="5">
    <source>
        <dbReference type="Proteomes" id="UP000187209"/>
    </source>
</evidence>
<reference evidence="4 5" key="1">
    <citation type="submission" date="2016-11" db="EMBL/GenBank/DDBJ databases">
        <title>The macronuclear genome of Stentor coeruleus: a giant cell with tiny introns.</title>
        <authorList>
            <person name="Slabodnick M."/>
            <person name="Ruby J.G."/>
            <person name="Reiff S.B."/>
            <person name="Swart E.C."/>
            <person name="Gosai S."/>
            <person name="Prabakaran S."/>
            <person name="Witkowska E."/>
            <person name="Larue G.E."/>
            <person name="Fisher S."/>
            <person name="Freeman R.M."/>
            <person name="Gunawardena J."/>
            <person name="Chu W."/>
            <person name="Stover N.A."/>
            <person name="Gregory B.D."/>
            <person name="Nowacki M."/>
            <person name="Derisi J."/>
            <person name="Roy S.W."/>
            <person name="Marshall W.F."/>
            <person name="Sood P."/>
        </authorList>
    </citation>
    <scope>NUCLEOTIDE SEQUENCE [LARGE SCALE GENOMIC DNA]</scope>
    <source>
        <strain evidence="4">WM001</strain>
    </source>
</reference>
<dbReference type="PROSITE" id="PS50082">
    <property type="entry name" value="WD_REPEATS_2"/>
    <property type="match status" value="1"/>
</dbReference>
<dbReference type="Pfam" id="PF00400">
    <property type="entry name" value="WD40"/>
    <property type="match status" value="2"/>
</dbReference>
<dbReference type="InterPro" id="IPR001680">
    <property type="entry name" value="WD40_rpt"/>
</dbReference>
<keyword evidence="1 3" id="KW-0853">WD repeat</keyword>
<dbReference type="EMBL" id="MPUH01000188">
    <property type="protein sequence ID" value="OMJ87018.1"/>
    <property type="molecule type" value="Genomic_DNA"/>
</dbReference>
<dbReference type="PROSITE" id="PS50294">
    <property type="entry name" value="WD_REPEATS_REGION"/>
    <property type="match status" value="1"/>
</dbReference>
<feature type="repeat" description="WD" evidence="3">
    <location>
        <begin position="223"/>
        <end position="257"/>
    </location>
</feature>
<evidence type="ECO:0000256" key="3">
    <source>
        <dbReference type="PROSITE-ProRule" id="PRU00221"/>
    </source>
</evidence>
<dbReference type="SMART" id="SM00320">
    <property type="entry name" value="WD40"/>
    <property type="match status" value="3"/>
</dbReference>
<dbReference type="Proteomes" id="UP000187209">
    <property type="component" value="Unassembled WGS sequence"/>
</dbReference>
<protein>
    <submittedName>
        <fullName evidence="4">Uncharacterized protein</fullName>
    </submittedName>
</protein>
<name>A0A1R2CDC4_9CILI</name>
<dbReference type="InterPro" id="IPR036322">
    <property type="entry name" value="WD40_repeat_dom_sf"/>
</dbReference>
<dbReference type="AlphaFoldDB" id="A0A1R2CDC4"/>
<gene>
    <name evidence="4" type="ORF">SteCoe_11346</name>
</gene>
<dbReference type="PANTHER" id="PTHR19848">
    <property type="entry name" value="WD40 REPEAT PROTEIN"/>
    <property type="match status" value="1"/>
</dbReference>
<keyword evidence="2" id="KW-0677">Repeat</keyword>
<dbReference type="Gene3D" id="2.130.10.10">
    <property type="entry name" value="YVTN repeat-like/Quinoprotein amine dehydrogenase"/>
    <property type="match status" value="1"/>
</dbReference>
<comment type="caution">
    <text evidence="4">The sequence shown here is derived from an EMBL/GenBank/DDBJ whole genome shotgun (WGS) entry which is preliminary data.</text>
</comment>
<accession>A0A1R2CDC4</accession>
<sequence length="638" mass="73625">MSSQFPCKIPFYLIDSSINNPSKTNLSWLSTAYQTYALAPELNLIKLGLNTGTYNSTISRIQLSSKGTYLYLLTDNNKMIRILTYPELKTVSILGGLITIKHFQITYNEKFLVFSTSAVLSFWDFDNEKCYQLGYWIIKISCFYVANDSKTIAVGLINGDVLLMDLIEKNHKGKYKSHNSPVRCISFFNDNQSMITAGGDMENPLDCCIRIWDIIGKSLRTLLYGHIFAVYSIAVSKNEDFFVTLSQDCTIRLWELQPSYNNHDEIVTKIQIENGVETIIHENNNEKLPQIKNIKAQLEKVFSSKKQKIEENELLELYSKILTPSQYQISFHIFPGNPFSAYSLLSYSDIILSNNSQDLIFKNNAIGTITILLLPSFFPQKYSNCLSRSLSSNLCITKSHTIFFIQYGSELFEASTNCFSFVKRNIIDSQFQALKCSFIKPKYFLTYFKNLITEEYGFSVWNVENMKFLGLYICGYIPVKDIALCEKKDLIISVDESAKVTMWEIGKVVFFKQWVEENSLDKIAISSDGEYCVRYNYCGDIYVSEIERLNNLCIIPKLQLQRGYMILGAYDCYIIEKNSNYSLIMWNIDEYIKTKHLEKHFCGSLVKKIIVLCSEYYSFLVFRTIKQKNYIELPLAKI</sequence>
<dbReference type="PANTHER" id="PTHR19848:SF8">
    <property type="entry name" value="F-BOX AND WD REPEAT DOMAIN CONTAINING 7"/>
    <property type="match status" value="1"/>
</dbReference>
<evidence type="ECO:0000256" key="1">
    <source>
        <dbReference type="ARBA" id="ARBA00022574"/>
    </source>
</evidence>